<dbReference type="KEGG" id="tsn:W908_01740"/>
<dbReference type="InterPro" id="IPR001455">
    <property type="entry name" value="TusA-like"/>
</dbReference>
<dbReference type="AlphaFoldDB" id="A0A0M3T1P6"/>
<dbReference type="STRING" id="1125411.W908_01740"/>
<dbReference type="PANTHER" id="PTHR33279">
    <property type="entry name" value="SULFUR CARRIER PROTEIN YEDF-RELATED"/>
    <property type="match status" value="1"/>
</dbReference>
<dbReference type="Gene3D" id="3.30.110.40">
    <property type="entry name" value="TusA-like domain"/>
    <property type="match status" value="1"/>
</dbReference>
<dbReference type="Pfam" id="PF01206">
    <property type="entry name" value="TusA"/>
    <property type="match status" value="1"/>
</dbReference>
<accession>A0A0M3T1P6</accession>
<proteinExistence type="inferred from homology"/>
<dbReference type="InterPro" id="IPR036868">
    <property type="entry name" value="TusA-like_sf"/>
</dbReference>
<evidence type="ECO:0000313" key="3">
    <source>
        <dbReference type="EMBL" id="ALE01441.1"/>
    </source>
</evidence>
<protein>
    <submittedName>
        <fullName evidence="3">Response regulator SirA</fullName>
    </submittedName>
</protein>
<comment type="similarity">
    <text evidence="1">Belongs to the sulfur carrier protein TusA family.</text>
</comment>
<evidence type="ECO:0000256" key="1">
    <source>
        <dbReference type="ARBA" id="ARBA00008984"/>
    </source>
</evidence>
<keyword evidence="4" id="KW-1185">Reference proteome</keyword>
<dbReference type="EMBL" id="CP006911">
    <property type="protein sequence ID" value="ALE01441.1"/>
    <property type="molecule type" value="Genomic_DNA"/>
</dbReference>
<dbReference type="CDD" id="cd00291">
    <property type="entry name" value="SirA_YedF_YeeD"/>
    <property type="match status" value="1"/>
</dbReference>
<dbReference type="SUPFAM" id="SSF64307">
    <property type="entry name" value="SirA-like"/>
    <property type="match status" value="1"/>
</dbReference>
<name>A0A0M3T1P6_9GAMM</name>
<evidence type="ECO:0000313" key="4">
    <source>
        <dbReference type="Proteomes" id="UP000068905"/>
    </source>
</evidence>
<dbReference type="RefSeq" id="WP_020023951.1">
    <property type="nucleotide sequence ID" value="NZ_CP006911.1"/>
</dbReference>
<dbReference type="PANTHER" id="PTHR33279:SF6">
    <property type="entry name" value="SULFUR CARRIER PROTEIN YEDF-RELATED"/>
    <property type="match status" value="1"/>
</dbReference>
<sequence>MADHTLDMCGFACPMPILKTKQALASMESKEIIEVICTDQGSKKDFVAFCNQLGHKLISQKDDGNKIIFNIEKN</sequence>
<dbReference type="OrthoDB" id="9797551at2"/>
<reference evidence="3 4" key="1">
    <citation type="journal article" date="2015" name="Genome Announc.">
        <title>Genome Sequence of 'Candidatus Thioglobus singularis' Strain PS1, a Mixotroph from the SUP05 Clade of Marine Gammaproteobacteria.</title>
        <authorList>
            <person name="Marshall K.T."/>
            <person name="Morris R.M."/>
        </authorList>
    </citation>
    <scope>NUCLEOTIDE SEQUENCE [LARGE SCALE GENOMIC DNA]</scope>
    <source>
        <strain evidence="3 4">PS1</strain>
    </source>
</reference>
<dbReference type="Proteomes" id="UP000068905">
    <property type="component" value="Chromosome"/>
</dbReference>
<evidence type="ECO:0000259" key="2">
    <source>
        <dbReference type="Pfam" id="PF01206"/>
    </source>
</evidence>
<feature type="domain" description="UPF0033" evidence="2">
    <location>
        <begin position="4"/>
        <end position="73"/>
    </location>
</feature>
<gene>
    <name evidence="3" type="ORF">W908_01740</name>
</gene>
<organism evidence="3 4">
    <name type="scientific">Candidatus Pseudothioglobus singularis PS1</name>
    <dbReference type="NCBI Taxonomy" id="1125411"/>
    <lineage>
        <taxon>Bacteria</taxon>
        <taxon>Pseudomonadati</taxon>
        <taxon>Pseudomonadota</taxon>
        <taxon>Gammaproteobacteria</taxon>
        <taxon>Candidatus Pseudothioglobaceae</taxon>
        <taxon>Candidatus Pseudothioglobus</taxon>
    </lineage>
</organism>